<dbReference type="CDD" id="cd22191">
    <property type="entry name" value="DPBB_RlpA_EXP_N-like"/>
    <property type="match status" value="1"/>
</dbReference>
<dbReference type="Proteomes" id="UP000242146">
    <property type="component" value="Unassembled WGS sequence"/>
</dbReference>
<dbReference type="SUPFAM" id="SSF50685">
    <property type="entry name" value="Barwin-like endoglucanases"/>
    <property type="match status" value="1"/>
</dbReference>
<evidence type="ECO:0000256" key="1">
    <source>
        <dbReference type="ARBA" id="ARBA00022729"/>
    </source>
</evidence>
<dbReference type="PANTHER" id="PTHR31836:SF28">
    <property type="entry name" value="SRCR DOMAIN-CONTAINING PROTEIN-RELATED"/>
    <property type="match status" value="1"/>
</dbReference>
<dbReference type="AlphaFoldDB" id="A0A1X2GJ72"/>
<feature type="non-terminal residue" evidence="4">
    <location>
        <position position="1"/>
    </location>
</feature>
<feature type="non-terminal residue" evidence="4">
    <location>
        <position position="101"/>
    </location>
</feature>
<dbReference type="InterPro" id="IPR009009">
    <property type="entry name" value="RlpA-like_DPBB"/>
</dbReference>
<dbReference type="Gene3D" id="2.40.40.10">
    <property type="entry name" value="RlpA-like domain"/>
    <property type="match status" value="1"/>
</dbReference>
<keyword evidence="5" id="KW-1185">Reference proteome</keyword>
<name>A0A1X2GJ72_9FUNG</name>
<gene>
    <name evidence="4" type="ORF">DM01DRAFT_1270225</name>
</gene>
<organism evidence="4 5">
    <name type="scientific">Hesseltinella vesiculosa</name>
    <dbReference type="NCBI Taxonomy" id="101127"/>
    <lineage>
        <taxon>Eukaryota</taxon>
        <taxon>Fungi</taxon>
        <taxon>Fungi incertae sedis</taxon>
        <taxon>Mucoromycota</taxon>
        <taxon>Mucoromycotina</taxon>
        <taxon>Mucoromycetes</taxon>
        <taxon>Mucorales</taxon>
        <taxon>Cunninghamellaceae</taxon>
        <taxon>Hesseltinella</taxon>
    </lineage>
</organism>
<reference evidence="4 5" key="1">
    <citation type="submission" date="2016-07" db="EMBL/GenBank/DDBJ databases">
        <title>Pervasive Adenine N6-methylation of Active Genes in Fungi.</title>
        <authorList>
            <consortium name="DOE Joint Genome Institute"/>
            <person name="Mondo S.J."/>
            <person name="Dannebaum R.O."/>
            <person name="Kuo R.C."/>
            <person name="Labutti K."/>
            <person name="Haridas S."/>
            <person name="Kuo A."/>
            <person name="Salamov A."/>
            <person name="Ahrendt S.R."/>
            <person name="Lipzen A."/>
            <person name="Sullivan W."/>
            <person name="Andreopoulos W.B."/>
            <person name="Clum A."/>
            <person name="Lindquist E."/>
            <person name="Daum C."/>
            <person name="Ramamoorthy G.K."/>
            <person name="Gryganskyi A."/>
            <person name="Culley D."/>
            <person name="Magnuson J.K."/>
            <person name="James T.Y."/>
            <person name="O'Malley M.A."/>
            <person name="Stajich J.E."/>
            <person name="Spatafora J.W."/>
            <person name="Visel A."/>
            <person name="Grigoriev I.V."/>
        </authorList>
    </citation>
    <scope>NUCLEOTIDE SEQUENCE [LARGE SCALE GENOMIC DNA]</scope>
    <source>
        <strain evidence="4 5">NRRL 3301</strain>
    </source>
</reference>
<sequence length="101" mass="10671">TYNGHGTFFSPATEGGDRGACGGKKESDASDIVAISADHFGPTDKNSKWCGKKVLIKYGDKETTAIIQDACPTCNKDSLDMTPSVFAKLADASKGIIPITW</sequence>
<dbReference type="STRING" id="101127.A0A1X2GJ72"/>
<dbReference type="InterPro" id="IPR051477">
    <property type="entry name" value="Expansin_CellWall"/>
</dbReference>
<dbReference type="OrthoDB" id="623670at2759"/>
<feature type="region of interest" description="Disordered" evidence="2">
    <location>
        <begin position="1"/>
        <end position="26"/>
    </location>
</feature>
<evidence type="ECO:0000313" key="4">
    <source>
        <dbReference type="EMBL" id="ORX54987.1"/>
    </source>
</evidence>
<dbReference type="InterPro" id="IPR036908">
    <property type="entry name" value="RlpA-like_sf"/>
</dbReference>
<comment type="caution">
    <text evidence="4">The sequence shown here is derived from an EMBL/GenBank/DDBJ whole genome shotgun (WGS) entry which is preliminary data.</text>
</comment>
<proteinExistence type="predicted"/>
<dbReference type="Pfam" id="PF03330">
    <property type="entry name" value="DPBB_1"/>
    <property type="match status" value="1"/>
</dbReference>
<dbReference type="PANTHER" id="PTHR31836">
    <property type="match status" value="1"/>
</dbReference>
<evidence type="ECO:0000313" key="5">
    <source>
        <dbReference type="Proteomes" id="UP000242146"/>
    </source>
</evidence>
<protein>
    <recommendedName>
        <fullName evidence="3">RlpA-like protein double-psi beta-barrel domain-containing protein</fullName>
    </recommendedName>
</protein>
<evidence type="ECO:0000256" key="2">
    <source>
        <dbReference type="SAM" id="MobiDB-lite"/>
    </source>
</evidence>
<evidence type="ECO:0000259" key="3">
    <source>
        <dbReference type="Pfam" id="PF03330"/>
    </source>
</evidence>
<dbReference type="EMBL" id="MCGT01000012">
    <property type="protein sequence ID" value="ORX54987.1"/>
    <property type="molecule type" value="Genomic_DNA"/>
</dbReference>
<keyword evidence="1" id="KW-0732">Signal</keyword>
<feature type="domain" description="RlpA-like protein double-psi beta-barrel" evidence="3">
    <location>
        <begin position="51"/>
        <end position="100"/>
    </location>
</feature>
<accession>A0A1X2GJ72</accession>